<evidence type="ECO:0000256" key="1">
    <source>
        <dbReference type="ARBA" id="ARBA00009080"/>
    </source>
</evidence>
<dbReference type="Pfam" id="PF03446">
    <property type="entry name" value="NAD_binding_2"/>
    <property type="match status" value="1"/>
</dbReference>
<reference evidence="6 7" key="1">
    <citation type="submission" date="2024-05" db="EMBL/GenBank/DDBJ databases">
        <authorList>
            <person name="Zhao H."/>
            <person name="Xu Y."/>
            <person name="Lin S."/>
            <person name="Spain J.C."/>
            <person name="Zhou N.-Y."/>
        </authorList>
    </citation>
    <scope>NUCLEOTIDE SEQUENCE [LARGE SCALE GENOMIC DNA]</scope>
    <source>
        <strain evidence="6 7">NEAU-NG30</strain>
    </source>
</reference>
<dbReference type="InterPro" id="IPR036291">
    <property type="entry name" value="NAD(P)-bd_dom_sf"/>
</dbReference>
<dbReference type="PIRSF" id="PIRSF000103">
    <property type="entry name" value="HIBADH"/>
    <property type="match status" value="1"/>
</dbReference>
<dbReference type="EMBL" id="JBDZYD010000001">
    <property type="protein sequence ID" value="MEQ0558233.1"/>
    <property type="molecule type" value="Genomic_DNA"/>
</dbReference>
<dbReference type="Gene3D" id="1.10.1040.10">
    <property type="entry name" value="N-(1-d-carboxylethyl)-l-norvaline Dehydrogenase, domain 2"/>
    <property type="match status" value="1"/>
</dbReference>
<dbReference type="EC" id="1.1.-.-" evidence="6"/>
<dbReference type="Gene3D" id="3.40.50.720">
    <property type="entry name" value="NAD(P)-binding Rossmann-like Domain"/>
    <property type="match status" value="1"/>
</dbReference>
<evidence type="ECO:0000313" key="7">
    <source>
        <dbReference type="Proteomes" id="UP001440984"/>
    </source>
</evidence>
<evidence type="ECO:0000256" key="2">
    <source>
        <dbReference type="ARBA" id="ARBA00023002"/>
    </source>
</evidence>
<evidence type="ECO:0000259" key="4">
    <source>
        <dbReference type="Pfam" id="PF03446"/>
    </source>
</evidence>
<keyword evidence="3" id="KW-0520">NAD</keyword>
<evidence type="ECO:0000259" key="5">
    <source>
        <dbReference type="Pfam" id="PF14833"/>
    </source>
</evidence>
<evidence type="ECO:0000256" key="3">
    <source>
        <dbReference type="ARBA" id="ARBA00023027"/>
    </source>
</evidence>
<name>A0ABV0L9Z1_9PSEU</name>
<dbReference type="InterPro" id="IPR015815">
    <property type="entry name" value="HIBADH-related"/>
</dbReference>
<dbReference type="Pfam" id="PF14833">
    <property type="entry name" value="NAD_binding_11"/>
    <property type="match status" value="1"/>
</dbReference>
<dbReference type="InterPro" id="IPR029154">
    <property type="entry name" value="HIBADH-like_NADP-bd"/>
</dbReference>
<sequence length="289" mass="29533">MDIGFIGTGVMGRPMAANLAKAGHRLIVHRDTTAAREVLGDTVRYAGSAAEAARDSEAVILMLPDTPDVQEVMGEVLGALRPGTLVIDMSSISPAAEREIADQVAGAGGAHLDAPVSGGEIGAREGTLSIMVGGDAEAVDRARPLFAVLGARTSHIGPSGAGQVAKIANQVVVGLTIEAVAEALHLAEASGVDPAAVQSALMGGFAASRVLEVHGPRMIKGEYEPGFRIRLHRKDLRLAAEAAEGLGTALPGASLVHGLLEAAVDAGLADHDHAALRLLRDHRAVADHA</sequence>
<dbReference type="InterPro" id="IPR008927">
    <property type="entry name" value="6-PGluconate_DH-like_C_sf"/>
</dbReference>
<feature type="domain" description="6-phosphogluconate dehydrogenase NADP-binding" evidence="4">
    <location>
        <begin position="2"/>
        <end position="157"/>
    </location>
</feature>
<dbReference type="InterPro" id="IPR006115">
    <property type="entry name" value="6PGDH_NADP-bd"/>
</dbReference>
<evidence type="ECO:0000313" key="6">
    <source>
        <dbReference type="EMBL" id="MEQ0558233.1"/>
    </source>
</evidence>
<dbReference type="Proteomes" id="UP001440984">
    <property type="component" value="Unassembled WGS sequence"/>
</dbReference>
<keyword evidence="7" id="KW-1185">Reference proteome</keyword>
<protein>
    <submittedName>
        <fullName evidence="6">NAD(P)-dependent oxidoreductase</fullName>
        <ecNumber evidence="6">1.1.-.-</ecNumber>
    </submittedName>
</protein>
<gene>
    <name evidence="6" type="ORF">ABJI51_04055</name>
</gene>
<organism evidence="6 7">
    <name type="scientific">Amycolatopsis melonis</name>
    <dbReference type="NCBI Taxonomy" id="3156488"/>
    <lineage>
        <taxon>Bacteria</taxon>
        <taxon>Bacillati</taxon>
        <taxon>Actinomycetota</taxon>
        <taxon>Actinomycetes</taxon>
        <taxon>Pseudonocardiales</taxon>
        <taxon>Pseudonocardiaceae</taxon>
        <taxon>Amycolatopsis</taxon>
    </lineage>
</organism>
<keyword evidence="2 6" id="KW-0560">Oxidoreductase</keyword>
<feature type="domain" description="3-hydroxyisobutyrate dehydrogenase-like NAD-binding" evidence="5">
    <location>
        <begin position="160"/>
        <end position="276"/>
    </location>
</feature>
<comment type="caution">
    <text evidence="6">The sequence shown here is derived from an EMBL/GenBank/DDBJ whole genome shotgun (WGS) entry which is preliminary data.</text>
</comment>
<dbReference type="GO" id="GO:0016491">
    <property type="term" value="F:oxidoreductase activity"/>
    <property type="evidence" value="ECO:0007669"/>
    <property type="project" value="UniProtKB-KW"/>
</dbReference>
<dbReference type="SUPFAM" id="SSF51735">
    <property type="entry name" value="NAD(P)-binding Rossmann-fold domains"/>
    <property type="match status" value="1"/>
</dbReference>
<dbReference type="RefSeq" id="WP_348947553.1">
    <property type="nucleotide sequence ID" value="NZ_JBDZYD010000001.1"/>
</dbReference>
<comment type="similarity">
    <text evidence="1">Belongs to the HIBADH-related family.</text>
</comment>
<dbReference type="PANTHER" id="PTHR43060:SF15">
    <property type="entry name" value="3-HYDROXYISOBUTYRATE DEHYDROGENASE-LIKE 1, MITOCHONDRIAL-RELATED"/>
    <property type="match status" value="1"/>
</dbReference>
<dbReference type="PANTHER" id="PTHR43060">
    <property type="entry name" value="3-HYDROXYISOBUTYRATE DEHYDROGENASE-LIKE 1, MITOCHONDRIAL-RELATED"/>
    <property type="match status" value="1"/>
</dbReference>
<proteinExistence type="inferred from homology"/>
<dbReference type="SUPFAM" id="SSF48179">
    <property type="entry name" value="6-phosphogluconate dehydrogenase C-terminal domain-like"/>
    <property type="match status" value="1"/>
</dbReference>
<accession>A0ABV0L9Z1</accession>
<dbReference type="InterPro" id="IPR013328">
    <property type="entry name" value="6PGD_dom2"/>
</dbReference>